<feature type="transmembrane region" description="Helical" evidence="1">
    <location>
        <begin position="73"/>
        <end position="92"/>
    </location>
</feature>
<reference evidence="2" key="1">
    <citation type="journal article" date="2018" name="DNA Res.">
        <title>Multiple hybrid de novo genome assembly of finger millet, an orphan allotetraploid crop.</title>
        <authorList>
            <person name="Hatakeyama M."/>
            <person name="Aluri S."/>
            <person name="Balachadran M.T."/>
            <person name="Sivarajan S.R."/>
            <person name="Patrignani A."/>
            <person name="Gruter S."/>
            <person name="Poveda L."/>
            <person name="Shimizu-Inatsugi R."/>
            <person name="Baeten J."/>
            <person name="Francoijs K.J."/>
            <person name="Nataraja K.N."/>
            <person name="Reddy Y.A.N."/>
            <person name="Phadnis S."/>
            <person name="Ravikumar R.L."/>
            <person name="Schlapbach R."/>
            <person name="Sreeman S.M."/>
            <person name="Shimizu K.K."/>
        </authorList>
    </citation>
    <scope>NUCLEOTIDE SEQUENCE</scope>
</reference>
<organism evidence="2 3">
    <name type="scientific">Eleusine coracana subsp. coracana</name>
    <dbReference type="NCBI Taxonomy" id="191504"/>
    <lineage>
        <taxon>Eukaryota</taxon>
        <taxon>Viridiplantae</taxon>
        <taxon>Streptophyta</taxon>
        <taxon>Embryophyta</taxon>
        <taxon>Tracheophyta</taxon>
        <taxon>Spermatophyta</taxon>
        <taxon>Magnoliopsida</taxon>
        <taxon>Liliopsida</taxon>
        <taxon>Poales</taxon>
        <taxon>Poaceae</taxon>
        <taxon>PACMAD clade</taxon>
        <taxon>Chloridoideae</taxon>
        <taxon>Cynodonteae</taxon>
        <taxon>Eleusininae</taxon>
        <taxon>Eleusine</taxon>
    </lineage>
</organism>
<sequence>MASSGYYYSPYQYQPAPYYYNYSPHPQQGARGGWQSLSSSVPVFVFLATVSALAATALITLCESAVESLVHQLRGFLILSPVLAVIAVQLWVASGGGGLVSLLADLVTGDQTEQYYQYGYRYGGRGGAGSSPWGVAVALVLVLSLVSYQSSIHWSNWFGR</sequence>
<comment type="caution">
    <text evidence="2">The sequence shown here is derived from an EMBL/GenBank/DDBJ whole genome shotgun (WGS) entry which is preliminary data.</text>
</comment>
<feature type="transmembrane region" description="Helical" evidence="1">
    <location>
        <begin position="130"/>
        <end position="148"/>
    </location>
</feature>
<evidence type="ECO:0000256" key="1">
    <source>
        <dbReference type="SAM" id="Phobius"/>
    </source>
</evidence>
<evidence type="ECO:0000313" key="3">
    <source>
        <dbReference type="Proteomes" id="UP001054889"/>
    </source>
</evidence>
<keyword evidence="1" id="KW-1133">Transmembrane helix</keyword>
<keyword evidence="3" id="KW-1185">Reference proteome</keyword>
<reference evidence="2" key="2">
    <citation type="submission" date="2021-12" db="EMBL/GenBank/DDBJ databases">
        <title>Resequencing data analysis of finger millet.</title>
        <authorList>
            <person name="Hatakeyama M."/>
            <person name="Aluri S."/>
            <person name="Balachadran M.T."/>
            <person name="Sivarajan S.R."/>
            <person name="Poveda L."/>
            <person name="Shimizu-Inatsugi R."/>
            <person name="Schlapbach R."/>
            <person name="Sreeman S.M."/>
            <person name="Shimizu K.K."/>
        </authorList>
    </citation>
    <scope>NUCLEOTIDE SEQUENCE</scope>
</reference>
<name>A0AAV5CQD3_ELECO</name>
<proteinExistence type="predicted"/>
<dbReference type="PANTHER" id="PTHR33306">
    <property type="entry name" value="EXPRESSED PROTEIN-RELATED-RELATED"/>
    <property type="match status" value="1"/>
</dbReference>
<dbReference type="EMBL" id="BQKI01000008">
    <property type="protein sequence ID" value="GJN00624.1"/>
    <property type="molecule type" value="Genomic_DNA"/>
</dbReference>
<dbReference type="AlphaFoldDB" id="A0AAV5CQD3"/>
<evidence type="ECO:0000313" key="2">
    <source>
        <dbReference type="EMBL" id="GJN00624.1"/>
    </source>
</evidence>
<keyword evidence="1" id="KW-0812">Transmembrane</keyword>
<gene>
    <name evidence="2" type="primary">ga17820</name>
    <name evidence="2" type="ORF">PR202_ga17820</name>
</gene>
<feature type="transmembrane region" description="Helical" evidence="1">
    <location>
        <begin position="41"/>
        <end position="61"/>
    </location>
</feature>
<protein>
    <submittedName>
        <fullName evidence="2">Uncharacterized protein</fullName>
    </submittedName>
</protein>
<dbReference type="Proteomes" id="UP001054889">
    <property type="component" value="Unassembled WGS sequence"/>
</dbReference>
<dbReference type="PANTHER" id="PTHR33306:SF27">
    <property type="entry name" value="OS06G0206900 PROTEIN"/>
    <property type="match status" value="1"/>
</dbReference>
<accession>A0AAV5CQD3</accession>
<keyword evidence="1" id="KW-0472">Membrane</keyword>